<gene>
    <name evidence="1" type="ORF">QTN89_28695</name>
</gene>
<keyword evidence="2" id="KW-1185">Reference proteome</keyword>
<dbReference type="Proteomes" id="UP001239462">
    <property type="component" value="Unassembled WGS sequence"/>
</dbReference>
<proteinExistence type="predicted"/>
<evidence type="ECO:0000313" key="1">
    <source>
        <dbReference type="EMBL" id="MDM4019465.1"/>
    </source>
</evidence>
<dbReference type="RefSeq" id="WP_289167595.1">
    <property type="nucleotide sequence ID" value="NZ_JASZZN010000065.1"/>
</dbReference>
<sequence length="65" mass="7270">MLRRAVLTLILVFGFMKGADAQLLSFKDAEKCLDDSLVLLDEESRSYIARFEGTQSTLNTRDGSL</sequence>
<dbReference type="EMBL" id="JASZZN010000065">
    <property type="protein sequence ID" value="MDM4019465.1"/>
    <property type="molecule type" value="Genomic_DNA"/>
</dbReference>
<reference evidence="1 2" key="1">
    <citation type="submission" date="2023-06" db="EMBL/GenBank/DDBJ databases">
        <title>Roseiconus lacunae JC819 isolated from Gulf of Mannar region, Tamil Nadu.</title>
        <authorList>
            <person name="Pk S."/>
            <person name="Ch S."/>
            <person name="Ch V.R."/>
        </authorList>
    </citation>
    <scope>NUCLEOTIDE SEQUENCE [LARGE SCALE GENOMIC DNA]</scope>
    <source>
        <strain evidence="1 2">JC819</strain>
    </source>
</reference>
<evidence type="ECO:0000313" key="2">
    <source>
        <dbReference type="Proteomes" id="UP001239462"/>
    </source>
</evidence>
<protein>
    <submittedName>
        <fullName evidence="1">Uncharacterized protein</fullName>
    </submittedName>
</protein>
<name>A0ABT7PSH4_9BACT</name>
<feature type="non-terminal residue" evidence="1">
    <location>
        <position position="65"/>
    </location>
</feature>
<accession>A0ABT7PSH4</accession>
<comment type="caution">
    <text evidence="1">The sequence shown here is derived from an EMBL/GenBank/DDBJ whole genome shotgun (WGS) entry which is preliminary data.</text>
</comment>
<organism evidence="1 2">
    <name type="scientific">Roseiconus lacunae</name>
    <dbReference type="NCBI Taxonomy" id="2605694"/>
    <lineage>
        <taxon>Bacteria</taxon>
        <taxon>Pseudomonadati</taxon>
        <taxon>Planctomycetota</taxon>
        <taxon>Planctomycetia</taxon>
        <taxon>Pirellulales</taxon>
        <taxon>Pirellulaceae</taxon>
        <taxon>Roseiconus</taxon>
    </lineage>
</organism>